<dbReference type="EMBL" id="CYKH01002126">
    <property type="protein sequence ID" value="CUG93164.1"/>
    <property type="molecule type" value="Genomic_DNA"/>
</dbReference>
<reference evidence="4" key="1">
    <citation type="submission" date="2015-09" db="EMBL/GenBank/DDBJ databases">
        <authorList>
            <consortium name="Pathogen Informatics"/>
        </authorList>
    </citation>
    <scope>NUCLEOTIDE SEQUENCE [LARGE SCALE GENOMIC DNA]</scope>
    <source>
        <strain evidence="4">Lake Konstanz</strain>
    </source>
</reference>
<dbReference type="AlphaFoldDB" id="A0A0S4JNP8"/>
<evidence type="ECO:0000313" key="3">
    <source>
        <dbReference type="EMBL" id="CUG93164.1"/>
    </source>
</evidence>
<dbReference type="OrthoDB" id="260519at2759"/>
<dbReference type="Gene3D" id="3.10.120.10">
    <property type="entry name" value="Cytochrome b5-like heme/steroid binding domain"/>
    <property type="match status" value="1"/>
</dbReference>
<keyword evidence="1 3" id="KW-0812">Transmembrane</keyword>
<feature type="domain" description="Cytochrome b5 heme-binding" evidence="2">
    <location>
        <begin position="30"/>
        <end position="83"/>
    </location>
</feature>
<dbReference type="Pfam" id="PF00173">
    <property type="entry name" value="Cyt-b5"/>
    <property type="match status" value="1"/>
</dbReference>
<proteinExistence type="predicted"/>
<evidence type="ECO:0000313" key="4">
    <source>
        <dbReference type="Proteomes" id="UP000051952"/>
    </source>
</evidence>
<feature type="non-terminal residue" evidence="3">
    <location>
        <position position="1"/>
    </location>
</feature>
<gene>
    <name evidence="3" type="ORF">BSAL_41155</name>
</gene>
<dbReference type="SUPFAM" id="SSF55856">
    <property type="entry name" value="Cytochrome b5-like heme/steroid binding domain"/>
    <property type="match status" value="1"/>
</dbReference>
<evidence type="ECO:0000259" key="2">
    <source>
        <dbReference type="Pfam" id="PF00173"/>
    </source>
</evidence>
<dbReference type="InterPro" id="IPR001199">
    <property type="entry name" value="Cyt_B5-like_heme/steroid-bd"/>
</dbReference>
<dbReference type="InterPro" id="IPR036400">
    <property type="entry name" value="Cyt_B5-like_heme/steroid_sf"/>
</dbReference>
<keyword evidence="1" id="KW-0472">Membrane</keyword>
<feature type="transmembrane region" description="Helical" evidence="1">
    <location>
        <begin position="15"/>
        <end position="32"/>
    </location>
</feature>
<keyword evidence="4" id="KW-1185">Reference proteome</keyword>
<accession>A0A0S4JNP8</accession>
<keyword evidence="1" id="KW-1133">Transmembrane helix</keyword>
<sequence length="145" mass="16619">DVLLFLWGTGNNHHTHFHSTIFIWLCSLPLIYHGKKYDVPRGYVDEEDPGGADTIYPYEGQDMTEAFVRGHSEEGAAMLEQWRVLTEDEAAQPAWLGCCRRFHGSSSGCDRSWKIEHSKQSTRGLTCTHQSVEENQGVYKKRKNF</sequence>
<organism evidence="3 4">
    <name type="scientific">Bodo saltans</name>
    <name type="common">Flagellated protozoan</name>
    <dbReference type="NCBI Taxonomy" id="75058"/>
    <lineage>
        <taxon>Eukaryota</taxon>
        <taxon>Discoba</taxon>
        <taxon>Euglenozoa</taxon>
        <taxon>Kinetoplastea</taxon>
        <taxon>Metakinetoplastina</taxon>
        <taxon>Eubodonida</taxon>
        <taxon>Bodonidae</taxon>
        <taxon>Bodo</taxon>
    </lineage>
</organism>
<protein>
    <submittedName>
        <fullName evidence="3">Transmembrane protein, putative</fullName>
    </submittedName>
</protein>
<name>A0A0S4JNP8_BODSA</name>
<evidence type="ECO:0000256" key="1">
    <source>
        <dbReference type="SAM" id="Phobius"/>
    </source>
</evidence>
<dbReference type="Proteomes" id="UP000051952">
    <property type="component" value="Unassembled WGS sequence"/>
</dbReference>
<dbReference type="VEuPathDB" id="TriTrypDB:BSAL_41155"/>